<evidence type="ECO:0000259" key="5">
    <source>
        <dbReference type="PROSITE" id="PS50166"/>
    </source>
</evidence>
<dbReference type="PANTHER" id="PTHR10997">
    <property type="entry name" value="IMPORTIN-7, 8, 11"/>
    <property type="match status" value="1"/>
</dbReference>
<evidence type="ECO:0000256" key="2">
    <source>
        <dbReference type="ARBA" id="ARBA00007991"/>
    </source>
</evidence>
<keyword evidence="4" id="KW-0539">Nucleus</keyword>
<dbReference type="InterPro" id="IPR001494">
    <property type="entry name" value="Importin-beta_N"/>
</dbReference>
<dbReference type="InterPro" id="IPR011989">
    <property type="entry name" value="ARM-like"/>
</dbReference>
<feature type="domain" description="Importin N-terminal" evidence="5">
    <location>
        <begin position="34"/>
        <end position="110"/>
    </location>
</feature>
<dbReference type="SUPFAM" id="SSF48371">
    <property type="entry name" value="ARM repeat"/>
    <property type="match status" value="1"/>
</dbReference>
<comment type="similarity">
    <text evidence="2">Belongs to the importin beta family.</text>
</comment>
<evidence type="ECO:0000256" key="1">
    <source>
        <dbReference type="ARBA" id="ARBA00004123"/>
    </source>
</evidence>
<comment type="subcellular location">
    <subcellularLocation>
        <location evidence="1">Nucleus</location>
    </subcellularLocation>
</comment>
<protein>
    <recommendedName>
        <fullName evidence="5">Importin N-terminal domain-containing protein</fullName>
    </recommendedName>
</protein>
<sequence>MTSLPPALGAAHAQDIITTMEQAMFSQSDTRAAGEATLQLCMKIPGFALLCLQLLNEAQYQLPAPIRLMVALSLKNAVSTSWVGRGTRQYVISAEEKDNVRRGLLRHMDESSSAVATQLAVTIARIARSDFPKDWPDLFSVLRDNIQQGTLLQQTRALRVLKSVVKELASRRLMSHRAIFNDMSVAVCPFLASVWKSQVAQLSAGNQDVLGNVLSTTKVLHHLVLHGFKVLVPLDVIPFVFSAYFDTFRALTTYISTLPPDTPGVDVLNKIRVSIAGLVVAVQKAHPIEFRAYLGPFLTQFYTTLTDPAPSPDRLVVHLLSYLTNVVGCLLYQQSPSTHATSRTVITAAGDVQLTDHMVDECKAQIGAFGSDMTLLSALLELVVVRYMRLTPDDIAQWTDDPEGYSTLQESLTADGSVRACAEMLYLSLLQTHRDALTPSVLGMMHSTSKWMASPTSAPDDILRADAVLLAAGLSSYDLHESFDFEPWFLRTLVPYLQSPMTVSGVPVLPRRIVWLIGCWLAQLSTQVRIPLYEALLQLLSAAHSDTCVKLAAVQTLESLVNDWGFDHGTFVPFLPSAIGCLYAFFSHPDVVTTDTRLKILGCIEAIVHVCGSAMGPCIVQVVTPLPAIWEAAGSVDANLLRGKILSLLTRIMEIDWHDVSDGELRSMVLSVVSFATNPNQPDSVYLMDQGLALWIRLTEVADVYTQPLHDVFSNVVLALSRDTEHVQSGLTLLENYAIIGAAAFWSAYAMDVSRLLHSIVGQVKPEISHMLCRVVDRLLQCLPSDSLQPLQGVLSALWSVAQEQPRQEKELVVVSFVSTLAAACLRAPSVFLAAVPSAHTPSFLDTMLHLFFSISFSAVGPARRRIWAASLCSFLTVSPAVLDRMGLLLEAIVQVLGDDTSPLDVHDADDADEVSIRRSLLLVRKTKLVPPTLSYIKQYLCAQLNKCSQMYGPEAFNQSMALVEASIVDTIQAL</sequence>
<dbReference type="AlphaFoldDB" id="W4H8G7"/>
<dbReference type="InterPro" id="IPR016024">
    <property type="entry name" value="ARM-type_fold"/>
</dbReference>
<keyword evidence="3" id="KW-0813">Transport</keyword>
<dbReference type="Pfam" id="PF08389">
    <property type="entry name" value="Xpo1"/>
    <property type="match status" value="1"/>
</dbReference>
<dbReference type="VEuPathDB" id="FungiDB:H257_01609"/>
<dbReference type="Gene3D" id="1.25.10.10">
    <property type="entry name" value="Leucine-rich Repeat Variant"/>
    <property type="match status" value="1"/>
</dbReference>
<dbReference type="GO" id="GO:0005635">
    <property type="term" value="C:nuclear envelope"/>
    <property type="evidence" value="ECO:0007669"/>
    <property type="project" value="TreeGrafter"/>
</dbReference>
<dbReference type="Pfam" id="PF25758">
    <property type="entry name" value="TPR_IPO11"/>
    <property type="match status" value="1"/>
</dbReference>
<evidence type="ECO:0000256" key="3">
    <source>
        <dbReference type="ARBA" id="ARBA00022448"/>
    </source>
</evidence>
<accession>W4H8G7</accession>
<dbReference type="GO" id="GO:0031267">
    <property type="term" value="F:small GTPase binding"/>
    <property type="evidence" value="ECO:0007669"/>
    <property type="project" value="InterPro"/>
</dbReference>
<gene>
    <name evidence="6" type="ORF">H257_01609</name>
</gene>
<name>W4H8G7_APHAT</name>
<dbReference type="PROSITE" id="PS50166">
    <property type="entry name" value="IMPORTIN_B_NT"/>
    <property type="match status" value="1"/>
</dbReference>
<dbReference type="OrthoDB" id="361693at2759"/>
<reference evidence="6" key="1">
    <citation type="submission" date="2013-12" db="EMBL/GenBank/DDBJ databases">
        <title>The Genome Sequence of Aphanomyces astaci APO3.</title>
        <authorList>
            <consortium name="The Broad Institute Genomics Platform"/>
            <person name="Russ C."/>
            <person name="Tyler B."/>
            <person name="van West P."/>
            <person name="Dieguez-Uribeondo J."/>
            <person name="Young S.K."/>
            <person name="Zeng Q."/>
            <person name="Gargeya S."/>
            <person name="Fitzgerald M."/>
            <person name="Abouelleil A."/>
            <person name="Alvarado L."/>
            <person name="Chapman S.B."/>
            <person name="Gainer-Dewar J."/>
            <person name="Goldberg J."/>
            <person name="Griggs A."/>
            <person name="Gujja S."/>
            <person name="Hansen M."/>
            <person name="Howarth C."/>
            <person name="Imamovic A."/>
            <person name="Ireland A."/>
            <person name="Larimer J."/>
            <person name="McCowan C."/>
            <person name="Murphy C."/>
            <person name="Pearson M."/>
            <person name="Poon T.W."/>
            <person name="Priest M."/>
            <person name="Roberts A."/>
            <person name="Saif S."/>
            <person name="Shea T."/>
            <person name="Sykes S."/>
            <person name="Wortman J."/>
            <person name="Nusbaum C."/>
            <person name="Birren B."/>
        </authorList>
    </citation>
    <scope>NUCLEOTIDE SEQUENCE [LARGE SCALE GENOMIC DNA]</scope>
    <source>
        <strain evidence="6">APO3</strain>
    </source>
</reference>
<dbReference type="GO" id="GO:0006606">
    <property type="term" value="P:protein import into nucleus"/>
    <property type="evidence" value="ECO:0007669"/>
    <property type="project" value="TreeGrafter"/>
</dbReference>
<dbReference type="Pfam" id="PF03810">
    <property type="entry name" value="IBN_N"/>
    <property type="match status" value="1"/>
</dbReference>
<dbReference type="RefSeq" id="XP_009823203.1">
    <property type="nucleotide sequence ID" value="XM_009824901.1"/>
</dbReference>
<evidence type="ECO:0000256" key="4">
    <source>
        <dbReference type="ARBA" id="ARBA00023242"/>
    </source>
</evidence>
<dbReference type="PANTHER" id="PTHR10997:SF70">
    <property type="entry name" value="IMPORTIN N-TERMINAL DOMAIN-CONTAINING PROTEIN"/>
    <property type="match status" value="1"/>
</dbReference>
<dbReference type="GO" id="GO:0005829">
    <property type="term" value="C:cytosol"/>
    <property type="evidence" value="ECO:0007669"/>
    <property type="project" value="TreeGrafter"/>
</dbReference>
<organism evidence="6">
    <name type="scientific">Aphanomyces astaci</name>
    <name type="common">Crayfish plague agent</name>
    <dbReference type="NCBI Taxonomy" id="112090"/>
    <lineage>
        <taxon>Eukaryota</taxon>
        <taxon>Sar</taxon>
        <taxon>Stramenopiles</taxon>
        <taxon>Oomycota</taxon>
        <taxon>Saprolegniomycetes</taxon>
        <taxon>Saprolegniales</taxon>
        <taxon>Verrucalvaceae</taxon>
        <taxon>Aphanomyces</taxon>
    </lineage>
</organism>
<dbReference type="InterPro" id="IPR058669">
    <property type="entry name" value="TPR_IPO7/11-like"/>
</dbReference>
<dbReference type="STRING" id="112090.W4H8G7"/>
<dbReference type="SMART" id="SM00913">
    <property type="entry name" value="IBN_N"/>
    <property type="match status" value="1"/>
</dbReference>
<dbReference type="GeneID" id="20803605"/>
<dbReference type="EMBL" id="KI913115">
    <property type="protein sequence ID" value="ETV88340.1"/>
    <property type="molecule type" value="Genomic_DNA"/>
</dbReference>
<proteinExistence type="inferred from homology"/>
<evidence type="ECO:0000313" key="6">
    <source>
        <dbReference type="EMBL" id="ETV88340.1"/>
    </source>
</evidence>
<dbReference type="InterPro" id="IPR013598">
    <property type="entry name" value="Exportin-1/Importin-b-like"/>
</dbReference>